<evidence type="ECO:0000256" key="1">
    <source>
        <dbReference type="SAM" id="MobiDB-lite"/>
    </source>
</evidence>
<dbReference type="EMBL" id="FZQP02005554">
    <property type="protein sequence ID" value="VVD01818.1"/>
    <property type="molecule type" value="Genomic_DNA"/>
</dbReference>
<gene>
    <name evidence="2" type="ORF">LSINAPIS_LOCUS12150</name>
</gene>
<evidence type="ECO:0000313" key="2">
    <source>
        <dbReference type="EMBL" id="VVD01818.1"/>
    </source>
</evidence>
<feature type="compositionally biased region" description="Polar residues" evidence="1">
    <location>
        <begin position="82"/>
        <end position="94"/>
    </location>
</feature>
<dbReference type="AlphaFoldDB" id="A0A5E4QXW9"/>
<protein>
    <recommendedName>
        <fullName evidence="4">Chromatin complexes subunit BAP18</fullName>
    </recommendedName>
</protein>
<keyword evidence="3" id="KW-1185">Reference proteome</keyword>
<evidence type="ECO:0008006" key="4">
    <source>
        <dbReference type="Google" id="ProtNLM"/>
    </source>
</evidence>
<evidence type="ECO:0000313" key="3">
    <source>
        <dbReference type="Proteomes" id="UP000324832"/>
    </source>
</evidence>
<reference evidence="2 3" key="1">
    <citation type="submission" date="2017-07" db="EMBL/GenBank/DDBJ databases">
        <authorList>
            <person name="Talla V."/>
            <person name="Backstrom N."/>
        </authorList>
    </citation>
    <scope>NUCLEOTIDE SEQUENCE [LARGE SCALE GENOMIC DNA]</scope>
</reference>
<name>A0A5E4QXW9_9NEOP</name>
<dbReference type="Proteomes" id="UP000324832">
    <property type="component" value="Unassembled WGS sequence"/>
</dbReference>
<proteinExistence type="predicted"/>
<organism evidence="2 3">
    <name type="scientific">Leptidea sinapis</name>
    <dbReference type="NCBI Taxonomy" id="189913"/>
    <lineage>
        <taxon>Eukaryota</taxon>
        <taxon>Metazoa</taxon>
        <taxon>Ecdysozoa</taxon>
        <taxon>Arthropoda</taxon>
        <taxon>Hexapoda</taxon>
        <taxon>Insecta</taxon>
        <taxon>Pterygota</taxon>
        <taxon>Neoptera</taxon>
        <taxon>Endopterygota</taxon>
        <taxon>Lepidoptera</taxon>
        <taxon>Glossata</taxon>
        <taxon>Ditrysia</taxon>
        <taxon>Papilionoidea</taxon>
        <taxon>Pieridae</taxon>
        <taxon>Dismorphiinae</taxon>
        <taxon>Leptidea</taxon>
    </lineage>
</organism>
<dbReference type="OrthoDB" id="10021571at2759"/>
<feature type="region of interest" description="Disordered" evidence="1">
    <location>
        <begin position="82"/>
        <end position="109"/>
    </location>
</feature>
<accession>A0A5E4QXW9</accession>
<sequence>MYFVNNLPKSTKLQKYTLENINLISMRPLKNLLNSCFINQCLLNIVIVMNNSAAKVGEIFTEAGAAFNKLAEMTMLLHPLAEQTTSPASSQTKTPVKRKPAEECLNVSSSSSGQVTLNMLNATEIDAEGLGNVKLEFESSTEEVPT</sequence>